<dbReference type="PANTHER" id="PTHR35893:SF3">
    <property type="entry name" value="INNER MEMBRANE PROTEIN"/>
    <property type="match status" value="1"/>
</dbReference>
<accession>A0A096H0P4</accession>
<evidence type="ECO:0000313" key="2">
    <source>
        <dbReference type="EMBL" id="KGH30990.1"/>
    </source>
</evidence>
<dbReference type="Pfam" id="PF19029">
    <property type="entry name" value="DUF883_C"/>
    <property type="match status" value="1"/>
</dbReference>
<gene>
    <name evidence="2" type="ORF">P353_07285</name>
</gene>
<evidence type="ECO:0000259" key="1">
    <source>
        <dbReference type="Pfam" id="PF19029"/>
    </source>
</evidence>
<comment type="caution">
    <text evidence="2">The sequence shown here is derived from an EMBL/GenBank/DDBJ whole genome shotgun (WGS) entry which is preliminary data.</text>
</comment>
<sequence>MFTKGVHMRFRKANAADLSNDLSQLLDDLKEVLTTKGRDTDPAASLLLSKAASTLEKVKAASSNAISDSKAAAEAADAYIHDSPWRAVGGALAVGALIGLVLSRR</sequence>
<proteinExistence type="predicted"/>
<dbReference type="AlphaFoldDB" id="A0A096H0P4"/>
<organism evidence="2 3">
    <name type="scientific">Comamonas testosteroni</name>
    <name type="common">Pseudomonas testosteroni</name>
    <dbReference type="NCBI Taxonomy" id="285"/>
    <lineage>
        <taxon>Bacteria</taxon>
        <taxon>Pseudomonadati</taxon>
        <taxon>Pseudomonadota</taxon>
        <taxon>Betaproteobacteria</taxon>
        <taxon>Burkholderiales</taxon>
        <taxon>Comamonadaceae</taxon>
        <taxon>Comamonas</taxon>
    </lineage>
</organism>
<name>A0A096H0P4_COMTE</name>
<dbReference type="InterPro" id="IPR043605">
    <property type="entry name" value="DUF883_C"/>
</dbReference>
<evidence type="ECO:0000313" key="3">
    <source>
        <dbReference type="Proteomes" id="UP000029553"/>
    </source>
</evidence>
<dbReference type="Proteomes" id="UP000029553">
    <property type="component" value="Unassembled WGS sequence"/>
</dbReference>
<reference evidence="2 3" key="1">
    <citation type="submission" date="2013-09" db="EMBL/GenBank/DDBJ databases">
        <title>High correlation between genotypes and phenotypes of environmental bacteria Comamonas testosteroni strains.</title>
        <authorList>
            <person name="Liu L."/>
            <person name="Zhu W."/>
            <person name="Xia X."/>
            <person name="Xu B."/>
            <person name="Luo M."/>
            <person name="Wang G."/>
        </authorList>
    </citation>
    <scope>NUCLEOTIDE SEQUENCE [LARGE SCALE GENOMIC DNA]</scope>
    <source>
        <strain evidence="2 3">JL40</strain>
    </source>
</reference>
<feature type="domain" description="DUF883" evidence="1">
    <location>
        <begin position="76"/>
        <end position="105"/>
    </location>
</feature>
<dbReference type="GO" id="GO:0043022">
    <property type="term" value="F:ribosome binding"/>
    <property type="evidence" value="ECO:0007669"/>
    <property type="project" value="InterPro"/>
</dbReference>
<dbReference type="InterPro" id="IPR010279">
    <property type="entry name" value="YqjD/ElaB"/>
</dbReference>
<protein>
    <recommendedName>
        <fullName evidence="1">DUF883 domain-containing protein</fullName>
    </recommendedName>
</protein>
<dbReference type="PANTHER" id="PTHR35893">
    <property type="entry name" value="INNER MEMBRANE PROTEIN-RELATED"/>
    <property type="match status" value="1"/>
</dbReference>
<dbReference type="EMBL" id="AWOR01000032">
    <property type="protein sequence ID" value="KGH30990.1"/>
    <property type="molecule type" value="Genomic_DNA"/>
</dbReference>